<dbReference type="EMBL" id="CM010719">
    <property type="protein sequence ID" value="RZC60265.1"/>
    <property type="molecule type" value="Genomic_DNA"/>
</dbReference>
<reference evidence="1 2" key="1">
    <citation type="journal article" date="2018" name="Science">
        <title>The opium poppy genome and morphinan production.</title>
        <authorList>
            <person name="Guo L."/>
            <person name="Winzer T."/>
            <person name="Yang X."/>
            <person name="Li Y."/>
            <person name="Ning Z."/>
            <person name="He Z."/>
            <person name="Teodor R."/>
            <person name="Lu Y."/>
            <person name="Bowser T.A."/>
            <person name="Graham I.A."/>
            <person name="Ye K."/>
        </authorList>
    </citation>
    <scope>NUCLEOTIDE SEQUENCE [LARGE SCALE GENOMIC DNA]</scope>
    <source>
        <strain evidence="2">cv. HN1</strain>
        <tissue evidence="1">Leaves</tissue>
    </source>
</reference>
<protein>
    <submittedName>
        <fullName evidence="1">Uncharacterized protein</fullName>
    </submittedName>
</protein>
<dbReference type="Proteomes" id="UP000316621">
    <property type="component" value="Chromosome 5"/>
</dbReference>
<sequence length="106" mass="12067">MISVTIVILAFRQGSCYCNFEVRLLKLLLGSVWILQDMQFSSMSLLTTYVAVPVRTLSNVNLRGMYSSELETAEFHSCCSTPITHTSKKHSWLNQQNSPSLNSEFW</sequence>
<dbReference type="AlphaFoldDB" id="A0A4Y7JKR1"/>
<gene>
    <name evidence="1" type="ORF">C5167_022019</name>
</gene>
<evidence type="ECO:0000313" key="1">
    <source>
        <dbReference type="EMBL" id="RZC60265.1"/>
    </source>
</evidence>
<name>A0A4Y7JKR1_PAPSO</name>
<evidence type="ECO:0000313" key="2">
    <source>
        <dbReference type="Proteomes" id="UP000316621"/>
    </source>
</evidence>
<proteinExistence type="predicted"/>
<keyword evidence="2" id="KW-1185">Reference proteome</keyword>
<dbReference type="Gramene" id="RZC60265">
    <property type="protein sequence ID" value="RZC60265"/>
    <property type="gene ID" value="C5167_022019"/>
</dbReference>
<organism evidence="1 2">
    <name type="scientific">Papaver somniferum</name>
    <name type="common">Opium poppy</name>
    <dbReference type="NCBI Taxonomy" id="3469"/>
    <lineage>
        <taxon>Eukaryota</taxon>
        <taxon>Viridiplantae</taxon>
        <taxon>Streptophyta</taxon>
        <taxon>Embryophyta</taxon>
        <taxon>Tracheophyta</taxon>
        <taxon>Spermatophyta</taxon>
        <taxon>Magnoliopsida</taxon>
        <taxon>Ranunculales</taxon>
        <taxon>Papaveraceae</taxon>
        <taxon>Papaveroideae</taxon>
        <taxon>Papaver</taxon>
    </lineage>
</organism>
<accession>A0A4Y7JKR1</accession>